<proteinExistence type="predicted"/>
<sequence length="171" mass="19269">MKERELRRHCKRTLRSLGIQPPLRVRELCRLLGEHRGRPIRLVPYSLPVPGPSGLWIATGKTDYIVFQSETSKAHQDHIILHEIGHMMAGHQSPAAGAELWRTMLPDISPSVITSMLGRTSYDEDREREAELVATIILEWASVLDVVSPRKSADPGTHLVQSALDDRQGWL</sequence>
<evidence type="ECO:0000313" key="2">
    <source>
        <dbReference type="EMBL" id="QQC92082.1"/>
    </source>
</evidence>
<evidence type="ECO:0008006" key="5">
    <source>
        <dbReference type="Google" id="ProtNLM"/>
    </source>
</evidence>
<dbReference type="Proteomes" id="UP000187191">
    <property type="component" value="Chromosome"/>
</dbReference>
<evidence type="ECO:0000313" key="3">
    <source>
        <dbReference type="Proteomes" id="UP000187191"/>
    </source>
</evidence>
<dbReference type="Proteomes" id="UP000596130">
    <property type="component" value="Chromosome"/>
</dbReference>
<keyword evidence="3" id="KW-1185">Reference proteome</keyword>
<dbReference type="EMBL" id="CP015588">
    <property type="protein sequence ID" value="APY85670.1"/>
    <property type="molecule type" value="Genomic_DNA"/>
</dbReference>
<organism evidence="2 4">
    <name type="scientific">Streptomyces alfalfae</name>
    <dbReference type="NCBI Taxonomy" id="1642299"/>
    <lineage>
        <taxon>Bacteria</taxon>
        <taxon>Bacillati</taxon>
        <taxon>Actinomycetota</taxon>
        <taxon>Actinomycetes</taxon>
        <taxon>Kitasatosporales</taxon>
        <taxon>Streptomycetaceae</taxon>
        <taxon>Streptomyces</taxon>
    </lineage>
</organism>
<evidence type="ECO:0000313" key="1">
    <source>
        <dbReference type="EMBL" id="APY85670.1"/>
    </source>
</evidence>
<gene>
    <name evidence="1" type="ORF">A7J05_08045</name>
    <name evidence="2" type="ORF">I8755_29560</name>
</gene>
<accession>A0A1P8TDG1</accession>
<reference evidence="2 4" key="2">
    <citation type="submission" date="2020-12" db="EMBL/GenBank/DDBJ databases">
        <title>Identification and biosynthesis of polyene macrolides produced by Streptomyces alfalfae Men-myco-93-63.</title>
        <authorList>
            <person name="Liu D."/>
            <person name="Li Y."/>
            <person name="Liu L."/>
            <person name="Han X."/>
            <person name="Shen F."/>
        </authorList>
    </citation>
    <scope>NUCLEOTIDE SEQUENCE [LARGE SCALE GENOMIC DNA]</scope>
    <source>
        <strain evidence="2 4">Men-myco-93-63</strain>
    </source>
</reference>
<protein>
    <recommendedName>
        <fullName evidence="5">IrrE N-terminal-like domain-containing protein</fullName>
    </recommendedName>
</protein>
<dbReference type="AlphaFoldDB" id="A0A1P8TDG1"/>
<dbReference type="KEGG" id="ssia:A7J05_08045"/>
<evidence type="ECO:0000313" key="4">
    <source>
        <dbReference type="Proteomes" id="UP000596130"/>
    </source>
</evidence>
<dbReference type="RefSeq" id="WP_062773482.1">
    <property type="nucleotide sequence ID" value="NZ_CP015588.1"/>
</dbReference>
<dbReference type="EMBL" id="CP065959">
    <property type="protein sequence ID" value="QQC92082.1"/>
    <property type="molecule type" value="Genomic_DNA"/>
</dbReference>
<dbReference type="OrthoDB" id="4144896at2"/>
<name>A0A1P8TDG1_9ACTN</name>
<reference evidence="1 3" key="1">
    <citation type="submission" date="2016-05" db="EMBL/GenBank/DDBJ databases">
        <authorList>
            <person name="Gu J."/>
        </authorList>
    </citation>
    <scope>NUCLEOTIDE SEQUENCE [LARGE SCALE GENOMIC DNA]</scope>
    <source>
        <strain evidence="1 3">ACCC40021</strain>
    </source>
</reference>